<dbReference type="InterPro" id="IPR002125">
    <property type="entry name" value="CMP_dCMP_dom"/>
</dbReference>
<dbReference type="AlphaFoldDB" id="A0A5N5F2J0"/>
<evidence type="ECO:0000313" key="2">
    <source>
        <dbReference type="EMBL" id="KAB2592614.1"/>
    </source>
</evidence>
<gene>
    <name evidence="2" type="ORF">F5983_11095</name>
</gene>
<dbReference type="Proteomes" id="UP000326907">
    <property type="component" value="Unassembled WGS sequence"/>
</dbReference>
<dbReference type="Pfam" id="PF00383">
    <property type="entry name" value="dCMP_cyt_deam_1"/>
    <property type="match status" value="1"/>
</dbReference>
<comment type="caution">
    <text evidence="2">The sequence shown here is derived from an EMBL/GenBank/DDBJ whole genome shotgun (WGS) entry which is preliminary data.</text>
</comment>
<proteinExistence type="predicted"/>
<reference evidence="2 3" key="1">
    <citation type="submission" date="2019-09" db="EMBL/GenBank/DDBJ databases">
        <authorList>
            <person name="Liu P."/>
        </authorList>
    </citation>
    <scope>NUCLEOTIDE SEQUENCE [LARGE SCALE GENOMIC DNA]</scope>
    <source>
        <strain evidence="2 3">TRM68085</strain>
    </source>
</reference>
<evidence type="ECO:0000313" key="3">
    <source>
        <dbReference type="Proteomes" id="UP000326907"/>
    </source>
</evidence>
<evidence type="ECO:0000259" key="1">
    <source>
        <dbReference type="PROSITE" id="PS51747"/>
    </source>
</evidence>
<accession>A0A5N5F2J0</accession>
<organism evidence="2 3">
    <name type="scientific">Streptomyces arboris</name>
    <dbReference type="NCBI Taxonomy" id="2600619"/>
    <lineage>
        <taxon>Bacteria</taxon>
        <taxon>Bacillati</taxon>
        <taxon>Actinomycetota</taxon>
        <taxon>Actinomycetes</taxon>
        <taxon>Kitasatosporales</taxon>
        <taxon>Streptomycetaceae</taxon>
        <taxon>Streptomyces</taxon>
    </lineage>
</organism>
<feature type="domain" description="CMP/dCMP-type deaminase" evidence="1">
    <location>
        <begin position="18"/>
        <end position="136"/>
    </location>
</feature>
<dbReference type="InterPro" id="IPR016193">
    <property type="entry name" value="Cytidine_deaminase-like"/>
</dbReference>
<name>A0A5N5F2J0_9ACTN</name>
<dbReference type="GO" id="GO:0003824">
    <property type="term" value="F:catalytic activity"/>
    <property type="evidence" value="ECO:0007669"/>
    <property type="project" value="InterPro"/>
</dbReference>
<dbReference type="SUPFAM" id="SSF53927">
    <property type="entry name" value="Cytidine deaminase-like"/>
    <property type="match status" value="1"/>
</dbReference>
<sequence length="164" mass="17201">MSTTPSAGAPGTGREPNSADRNWLALACELAALCPPSETAFSVGAVVVAADGTELARGYSRESDPHDHAEEGALAKLPAEDARLATATIYSSLEPCARRASRPRPCAQLIRDVGLRRVVTAWNEPDTFVAGADGVETLEDAGVIVLALPEYANAAQAPNRHLRL</sequence>
<dbReference type="EMBL" id="VYUA01000007">
    <property type="protein sequence ID" value="KAB2592614.1"/>
    <property type="molecule type" value="Genomic_DNA"/>
</dbReference>
<dbReference type="PROSITE" id="PS51747">
    <property type="entry name" value="CYT_DCMP_DEAMINASES_2"/>
    <property type="match status" value="1"/>
</dbReference>
<dbReference type="Gene3D" id="3.40.140.10">
    <property type="entry name" value="Cytidine Deaminase, domain 2"/>
    <property type="match status" value="1"/>
</dbReference>
<protein>
    <recommendedName>
        <fullName evidence="1">CMP/dCMP-type deaminase domain-containing protein</fullName>
    </recommendedName>
</protein>
<keyword evidence="3" id="KW-1185">Reference proteome</keyword>